<sequence length="54" mass="6025">MCATGFNHFSCGCSTPISGTLQQCELIKMQTGGRHPHAHCPEYQLVERQSVAFW</sequence>
<dbReference type="AlphaFoldDB" id="A0AA40F290"/>
<reference evidence="1" key="1">
    <citation type="submission" date="2023-06" db="EMBL/GenBank/DDBJ databases">
        <title>Genome-scale phylogeny and comparative genomics of the fungal order Sordariales.</title>
        <authorList>
            <consortium name="Lawrence Berkeley National Laboratory"/>
            <person name="Hensen N."/>
            <person name="Bonometti L."/>
            <person name="Westerberg I."/>
            <person name="Brannstrom I.O."/>
            <person name="Guillou S."/>
            <person name="Cros-Aarteil S."/>
            <person name="Calhoun S."/>
            <person name="Haridas S."/>
            <person name="Kuo A."/>
            <person name="Mondo S."/>
            <person name="Pangilinan J."/>
            <person name="Riley R."/>
            <person name="LaButti K."/>
            <person name="Andreopoulos B."/>
            <person name="Lipzen A."/>
            <person name="Chen C."/>
            <person name="Yanf M."/>
            <person name="Daum C."/>
            <person name="Ng V."/>
            <person name="Clum A."/>
            <person name="Steindorff A."/>
            <person name="Ohm R."/>
            <person name="Martin F."/>
            <person name="Silar P."/>
            <person name="Natvig D."/>
            <person name="Lalanne C."/>
            <person name="Gautier V."/>
            <person name="Ament-velasquez S.L."/>
            <person name="Kruys A."/>
            <person name="Hutchinson M.I."/>
            <person name="Powell A.J."/>
            <person name="Barry K."/>
            <person name="Miller A.N."/>
            <person name="Grigoriev I.V."/>
            <person name="Debuchy R."/>
            <person name="Gladieux P."/>
            <person name="Thoren M.H."/>
            <person name="Johannesson H."/>
        </authorList>
    </citation>
    <scope>NUCLEOTIDE SEQUENCE</scope>
    <source>
        <strain evidence="1">SMH3187-1</strain>
    </source>
</reference>
<evidence type="ECO:0000313" key="2">
    <source>
        <dbReference type="Proteomes" id="UP001172155"/>
    </source>
</evidence>
<dbReference type="EMBL" id="JAUKUD010000003">
    <property type="protein sequence ID" value="KAK0749736.1"/>
    <property type="molecule type" value="Genomic_DNA"/>
</dbReference>
<organism evidence="1 2">
    <name type="scientific">Schizothecium vesticola</name>
    <dbReference type="NCBI Taxonomy" id="314040"/>
    <lineage>
        <taxon>Eukaryota</taxon>
        <taxon>Fungi</taxon>
        <taxon>Dikarya</taxon>
        <taxon>Ascomycota</taxon>
        <taxon>Pezizomycotina</taxon>
        <taxon>Sordariomycetes</taxon>
        <taxon>Sordariomycetidae</taxon>
        <taxon>Sordariales</taxon>
        <taxon>Schizotheciaceae</taxon>
        <taxon>Schizothecium</taxon>
    </lineage>
</organism>
<name>A0AA40F290_9PEZI</name>
<keyword evidence="2" id="KW-1185">Reference proteome</keyword>
<proteinExistence type="predicted"/>
<gene>
    <name evidence="1" type="ORF">B0T18DRAFT_427810</name>
</gene>
<accession>A0AA40F290</accession>
<comment type="caution">
    <text evidence="1">The sequence shown here is derived from an EMBL/GenBank/DDBJ whole genome shotgun (WGS) entry which is preliminary data.</text>
</comment>
<dbReference type="Proteomes" id="UP001172155">
    <property type="component" value="Unassembled WGS sequence"/>
</dbReference>
<protein>
    <submittedName>
        <fullName evidence="1">Uncharacterized protein</fullName>
    </submittedName>
</protein>
<evidence type="ECO:0000313" key="1">
    <source>
        <dbReference type="EMBL" id="KAK0749736.1"/>
    </source>
</evidence>